<keyword evidence="4" id="KW-0498">Mitosis</keyword>
<feature type="compositionally biased region" description="Low complexity" evidence="8">
    <location>
        <begin position="43"/>
        <end position="78"/>
    </location>
</feature>
<feature type="compositionally biased region" description="Pro residues" evidence="8">
    <location>
        <begin position="172"/>
        <end position="185"/>
    </location>
</feature>
<dbReference type="GO" id="GO:0007064">
    <property type="term" value="P:mitotic sister chromatid cohesion"/>
    <property type="evidence" value="ECO:0007669"/>
    <property type="project" value="InterPro"/>
</dbReference>
<keyword evidence="10" id="KW-1185">Reference proteome</keyword>
<feature type="compositionally biased region" description="Polar residues" evidence="8">
    <location>
        <begin position="140"/>
        <end position="151"/>
    </location>
</feature>
<organism evidence="10">
    <name type="scientific">Metarhizium acridum (strain CQMa 102)</name>
    <dbReference type="NCBI Taxonomy" id="655827"/>
    <lineage>
        <taxon>Eukaryota</taxon>
        <taxon>Fungi</taxon>
        <taxon>Dikarya</taxon>
        <taxon>Ascomycota</taxon>
        <taxon>Pezizomycotina</taxon>
        <taxon>Sordariomycetes</taxon>
        <taxon>Hypocreomycetidae</taxon>
        <taxon>Hypocreales</taxon>
        <taxon>Clavicipitaceae</taxon>
        <taxon>Metarhizium</taxon>
    </lineage>
</organism>
<dbReference type="OMA" id="QMVDICC"/>
<evidence type="ECO:0000313" key="9">
    <source>
        <dbReference type="EMBL" id="EFY88055.1"/>
    </source>
</evidence>
<feature type="compositionally biased region" description="Basic and acidic residues" evidence="8">
    <location>
        <begin position="307"/>
        <end position="323"/>
    </location>
</feature>
<keyword evidence="7" id="KW-0131">Cell cycle</keyword>
<evidence type="ECO:0000256" key="8">
    <source>
        <dbReference type="SAM" id="MobiDB-lite"/>
    </source>
</evidence>
<dbReference type="InterPro" id="IPR019440">
    <property type="entry name" value="MAU2"/>
</dbReference>
<feature type="region of interest" description="Disordered" evidence="8">
    <location>
        <begin position="1"/>
        <end position="353"/>
    </location>
</feature>
<dbReference type="GO" id="GO:0007059">
    <property type="term" value="P:chromosome segregation"/>
    <property type="evidence" value="ECO:0007669"/>
    <property type="project" value="UniProtKB-KW"/>
</dbReference>
<comment type="subcellular location">
    <subcellularLocation>
        <location evidence="1">Nucleus</location>
    </subcellularLocation>
</comment>
<evidence type="ECO:0000256" key="5">
    <source>
        <dbReference type="ARBA" id="ARBA00022829"/>
    </source>
</evidence>
<dbReference type="Pfam" id="PF10345">
    <property type="entry name" value="Cohesin_load"/>
    <property type="match status" value="1"/>
</dbReference>
<proteinExistence type="inferred from homology"/>
<feature type="compositionally biased region" description="Polar residues" evidence="8">
    <location>
        <begin position="327"/>
        <end position="347"/>
    </location>
</feature>
<feature type="compositionally biased region" description="Polar residues" evidence="8">
    <location>
        <begin position="100"/>
        <end position="119"/>
    </location>
</feature>
<feature type="compositionally biased region" description="Low complexity" evidence="8">
    <location>
        <begin position="120"/>
        <end position="132"/>
    </location>
</feature>
<dbReference type="InParanoid" id="E9E7S1"/>
<keyword evidence="5" id="KW-0159">Chromosome partition</keyword>
<dbReference type="GO" id="GO:0005634">
    <property type="term" value="C:nucleus"/>
    <property type="evidence" value="ECO:0007669"/>
    <property type="project" value="UniProtKB-SubCell"/>
</dbReference>
<keyword evidence="3" id="KW-0132">Cell division</keyword>
<gene>
    <name evidence="9" type="ORF">MAC_05919</name>
</gene>
<name>E9E7S1_METAQ</name>
<evidence type="ECO:0000256" key="4">
    <source>
        <dbReference type="ARBA" id="ARBA00022776"/>
    </source>
</evidence>
<feature type="compositionally biased region" description="Polar residues" evidence="8">
    <location>
        <begin position="289"/>
        <end position="304"/>
    </location>
</feature>
<dbReference type="AlphaFoldDB" id="E9E7S1"/>
<dbReference type="Proteomes" id="UP000002499">
    <property type="component" value="Unassembled WGS sequence"/>
</dbReference>
<accession>E9E7S1</accession>
<evidence type="ECO:0000256" key="7">
    <source>
        <dbReference type="ARBA" id="ARBA00023306"/>
    </source>
</evidence>
<dbReference type="OrthoDB" id="5565328at2759"/>
<evidence type="ECO:0000256" key="6">
    <source>
        <dbReference type="ARBA" id="ARBA00023242"/>
    </source>
</evidence>
<reference evidence="9 10" key="1">
    <citation type="journal article" date="2011" name="PLoS Genet.">
        <title>Genome sequencing and comparative transcriptomics of the model entomopathogenic fungi Metarhizium anisopliae and M. acridum.</title>
        <authorList>
            <person name="Gao Q."/>
            <person name="Jin K."/>
            <person name="Ying S.H."/>
            <person name="Zhang Y."/>
            <person name="Xiao G."/>
            <person name="Shang Y."/>
            <person name="Duan Z."/>
            <person name="Hu X."/>
            <person name="Xie X.Q."/>
            <person name="Zhou G."/>
            <person name="Peng G."/>
            <person name="Luo Z."/>
            <person name="Huang W."/>
            <person name="Wang B."/>
            <person name="Fang W."/>
            <person name="Wang S."/>
            <person name="Zhong Y."/>
            <person name="Ma L.J."/>
            <person name="St Leger R.J."/>
            <person name="Zhao G.P."/>
            <person name="Pei Y."/>
            <person name="Feng M.G."/>
            <person name="Xia Y."/>
            <person name="Wang C."/>
        </authorList>
    </citation>
    <scope>NUCLEOTIDE SEQUENCE [LARGE SCALE GENOMIC DNA]</scope>
    <source>
        <strain evidence="9 10">CQMa 102</strain>
    </source>
</reference>
<feature type="region of interest" description="Disordered" evidence="8">
    <location>
        <begin position="955"/>
        <end position="976"/>
    </location>
</feature>
<dbReference type="EMBL" id="GL698517">
    <property type="protein sequence ID" value="EFY88055.1"/>
    <property type="molecule type" value="Genomic_DNA"/>
</dbReference>
<feature type="compositionally biased region" description="Basic and acidic residues" evidence="8">
    <location>
        <begin position="955"/>
        <end position="970"/>
    </location>
</feature>
<comment type="similarity">
    <text evidence="2">Belongs to the SCC4/mau-2 family.</text>
</comment>
<evidence type="ECO:0000313" key="10">
    <source>
        <dbReference type="Proteomes" id="UP000002499"/>
    </source>
</evidence>
<feature type="compositionally biased region" description="Polar residues" evidence="8">
    <location>
        <begin position="79"/>
        <end position="91"/>
    </location>
</feature>
<dbReference type="eggNOG" id="ENOG502RK5N">
    <property type="taxonomic scope" value="Eukaryota"/>
</dbReference>
<feature type="compositionally biased region" description="Low complexity" evidence="8">
    <location>
        <begin position="1"/>
        <end position="24"/>
    </location>
</feature>
<evidence type="ECO:0000256" key="2">
    <source>
        <dbReference type="ARBA" id="ARBA00008585"/>
    </source>
</evidence>
<dbReference type="PANTHER" id="PTHR21394">
    <property type="entry name" value="MAU2 CHROMATID COHESION FACTOR HOMOLOG"/>
    <property type="match status" value="1"/>
</dbReference>
<dbReference type="STRING" id="655827.E9E7S1"/>
<feature type="compositionally biased region" description="Pro residues" evidence="8">
    <location>
        <begin position="212"/>
        <end position="232"/>
    </location>
</feature>
<keyword evidence="6" id="KW-0539">Nucleus</keyword>
<protein>
    <submittedName>
        <fullName evidence="9">75k gamma secalin</fullName>
    </submittedName>
</protein>
<dbReference type="GO" id="GO:0051301">
    <property type="term" value="P:cell division"/>
    <property type="evidence" value="ECO:0007669"/>
    <property type="project" value="UniProtKB-KW"/>
</dbReference>
<feature type="compositionally biased region" description="Low complexity" evidence="8">
    <location>
        <begin position="186"/>
        <end position="195"/>
    </location>
</feature>
<dbReference type="HOGENOM" id="CLU_006541_0_0_1"/>
<sequence length="976" mass="108800">MRQTQHMHQQHSWPQPQPVSQQQQFAGHPSPRPNLTGMAQAPQHAQRMMQSQQSQASDHMLQRMYQQQQMQQQQAPQQILRSPQIHQQRVSPQPRVSPLLPSQMQRKHSLQGQTGQQAMQSPIQQQLQHQFQSPPPPRMKSSTPVQNQMLLQQPPTQSQTPPQPQHQRLEPTPTPPPPPPPPPQEAAPEPVQEVQEPPPTPIPEPEPEPEPEPAPAPIPDVPVDEPPLPPAIQEPINFVNPLDIFNAPPPPPLPSLPMGDPNSWGKKEPDPEPVEDSITVKPSEPAVSAKSSPVQESITVNTTAVKPEIKPEIKQEPKYEPMRIKSSPHSSVTNSPALSTKSPSITKRSPAPKPRVNTIPIMVAIAEECLEKARSSVHDVAMSLDPERVDEYQKLIATSLSCLEAVMQNNKLAPREEARLRMRYAAILHEDAENLMEAETALGKGISLCDKYLMLKVLFQRNHKAALKAVDGHISDCEAFKHVQWYYAFRLLKSTFYMAMGSASDAAALENIRAVQNVATSRGDNAMTVFASILEGLALLKTSKDSNIERVQSCIAQAAKFQFDPTVKIMHLEMLILVLDFASSLYRQSPDMTAQKLRSLQQRLDECEEWNNVKADFLIPVKKQPSNTRTVSEETSAIIRLAGEADGEFDYIVMSFMTKVELRSLVFTFSGLANMHKPSSQGRRSTEFWLEGAKILDTWDSSTAGIPYGPSVSLSTAIRQRSWRTEAQAYLNVLLGLLAASHCQWDRVKQFMEKLDTLITPSTQPTIGLLSTYLTGVYRQGTGNLEAALTIFLEGRFDIPQTSGGGKAGQQEIALLAGLNRLWIMQHPSCRNDYQTHELIEQLQPFCSNHWNIDLRTAWHNVVAALETDPPQQLNQQKQHIQAAMSGSKVTNNILGAAVTLCIMRSRFFENVIGEQALKSARAASKQAQRSGNMLWQSVADGMLAQSYEVQGHRDESIQEWEKGTKEAKDAFAGSW</sequence>
<evidence type="ECO:0000256" key="3">
    <source>
        <dbReference type="ARBA" id="ARBA00022618"/>
    </source>
</evidence>
<evidence type="ECO:0000256" key="1">
    <source>
        <dbReference type="ARBA" id="ARBA00004123"/>
    </source>
</evidence>